<sequence>MEVDGARSASIVADKLVVEDLRTREREERKRSLCGSSPATTCGASPSPPGATTALGRSSKAGRSPGPAQPAPHSLKGGYRSQHCLSEDEVKALASLMTYKCAVVNVLFGGAKAGVEINPKNCTDNELDKITRRFTMELAKKGFIGPGIDVPAPDMSTGEGEMSWIPDIYASTIGHCNINAHVCVTGKPTVKGASTDAFLLLAMVSSMGLKTSSVKLLTAKPYEGSILEANCDTLIPAASEKQLTKSNTPRVKAKITDEGASGPTTPEADKIFLGGTLWLFQISI</sequence>
<keyword evidence="2" id="KW-0560">Oxidoreductase</keyword>
<evidence type="ECO:0000259" key="4">
    <source>
        <dbReference type="Pfam" id="PF00208"/>
    </source>
</evidence>
<accession>A0ABQ9VIA1</accession>
<feature type="domain" description="Glutamate/phenylalanine/leucine/valine/L-tryptophan dehydrogenase dimerisation" evidence="5">
    <location>
        <begin position="75"/>
        <end position="169"/>
    </location>
</feature>
<dbReference type="Gene3D" id="3.40.50.720">
    <property type="entry name" value="NAD(P)-binding Rossmann-like Domain"/>
    <property type="match status" value="1"/>
</dbReference>
<evidence type="ECO:0000259" key="5">
    <source>
        <dbReference type="Pfam" id="PF02812"/>
    </source>
</evidence>
<keyword evidence="7" id="KW-1185">Reference proteome</keyword>
<evidence type="ECO:0000256" key="1">
    <source>
        <dbReference type="ARBA" id="ARBA00006382"/>
    </source>
</evidence>
<dbReference type="Pfam" id="PF00208">
    <property type="entry name" value="ELFV_dehydrog"/>
    <property type="match status" value="1"/>
</dbReference>
<feature type="compositionally biased region" description="Polar residues" evidence="3">
    <location>
        <begin position="34"/>
        <end position="44"/>
    </location>
</feature>
<protein>
    <submittedName>
        <fullName evidence="6">Uncharacterized protein</fullName>
    </submittedName>
</protein>
<dbReference type="InterPro" id="IPR006097">
    <property type="entry name" value="Glu/Leu/Phe/Val/Trp_DH_dimer"/>
</dbReference>
<dbReference type="PROSITE" id="PS00074">
    <property type="entry name" value="GLFV_DEHYDROGENASE"/>
    <property type="match status" value="1"/>
</dbReference>
<comment type="caution">
    <text evidence="6">The sequence shown here is derived from an EMBL/GenBank/DDBJ whole genome shotgun (WGS) entry which is preliminary data.</text>
</comment>
<dbReference type="PANTHER" id="PTHR11606:SF13">
    <property type="entry name" value="GLUTAMATE DEHYDROGENASE 1, MITOCHONDRIAL"/>
    <property type="match status" value="1"/>
</dbReference>
<dbReference type="SUPFAM" id="SSF51735">
    <property type="entry name" value="NAD(P)-binding Rossmann-fold domains"/>
    <property type="match status" value="1"/>
</dbReference>
<dbReference type="InterPro" id="IPR006096">
    <property type="entry name" value="Glu/Leu/Phe/Val/Trp_DH_C"/>
</dbReference>
<feature type="region of interest" description="Disordered" evidence="3">
    <location>
        <begin position="23"/>
        <end position="80"/>
    </location>
</feature>
<dbReference type="InterPro" id="IPR046346">
    <property type="entry name" value="Aminoacid_DH-like_N_sf"/>
</dbReference>
<dbReference type="InterPro" id="IPR036291">
    <property type="entry name" value="NAD(P)-bd_dom_sf"/>
</dbReference>
<reference evidence="6 7" key="1">
    <citation type="submission" date="2023-05" db="EMBL/GenBank/DDBJ databases">
        <title>B98-5 Cell Line De Novo Hybrid Assembly: An Optical Mapping Approach.</title>
        <authorList>
            <person name="Kananen K."/>
            <person name="Auerbach J.A."/>
            <person name="Kautto E."/>
            <person name="Blachly J.S."/>
        </authorList>
    </citation>
    <scope>NUCLEOTIDE SEQUENCE [LARGE SCALE GENOMIC DNA]</scope>
    <source>
        <strain evidence="6">B95-8</strain>
        <tissue evidence="6">Cell line</tissue>
    </source>
</reference>
<dbReference type="Proteomes" id="UP001266305">
    <property type="component" value="Unassembled WGS sequence"/>
</dbReference>
<dbReference type="InterPro" id="IPR033524">
    <property type="entry name" value="Glu/Leu/Phe/Val_DH_AS"/>
</dbReference>
<evidence type="ECO:0000313" key="7">
    <source>
        <dbReference type="Proteomes" id="UP001266305"/>
    </source>
</evidence>
<evidence type="ECO:0000313" key="6">
    <source>
        <dbReference type="EMBL" id="KAK2109082.1"/>
    </source>
</evidence>
<comment type="similarity">
    <text evidence="1">Belongs to the Glu/Leu/Phe/Val dehydrogenases family.</text>
</comment>
<organism evidence="6 7">
    <name type="scientific">Saguinus oedipus</name>
    <name type="common">Cotton-top tamarin</name>
    <name type="synonym">Oedipomidas oedipus</name>
    <dbReference type="NCBI Taxonomy" id="9490"/>
    <lineage>
        <taxon>Eukaryota</taxon>
        <taxon>Metazoa</taxon>
        <taxon>Chordata</taxon>
        <taxon>Craniata</taxon>
        <taxon>Vertebrata</taxon>
        <taxon>Euteleostomi</taxon>
        <taxon>Mammalia</taxon>
        <taxon>Eutheria</taxon>
        <taxon>Euarchontoglires</taxon>
        <taxon>Primates</taxon>
        <taxon>Haplorrhini</taxon>
        <taxon>Platyrrhini</taxon>
        <taxon>Cebidae</taxon>
        <taxon>Callitrichinae</taxon>
        <taxon>Saguinus</taxon>
    </lineage>
</organism>
<proteinExistence type="inferred from homology"/>
<dbReference type="Pfam" id="PF02812">
    <property type="entry name" value="ELFV_dehydrog_N"/>
    <property type="match status" value="1"/>
</dbReference>
<gene>
    <name evidence="6" type="ORF">P7K49_014247</name>
</gene>
<evidence type="ECO:0000256" key="2">
    <source>
        <dbReference type="ARBA" id="ARBA00023002"/>
    </source>
</evidence>
<dbReference type="PANTHER" id="PTHR11606">
    <property type="entry name" value="GLUTAMATE DEHYDROGENASE"/>
    <property type="match status" value="1"/>
</dbReference>
<dbReference type="SUPFAM" id="SSF53223">
    <property type="entry name" value="Aminoacid dehydrogenase-like, N-terminal domain"/>
    <property type="match status" value="1"/>
</dbReference>
<dbReference type="Gene3D" id="3.40.50.10860">
    <property type="entry name" value="Leucine Dehydrogenase, chain A, domain 1"/>
    <property type="match status" value="1"/>
</dbReference>
<evidence type="ECO:0000256" key="3">
    <source>
        <dbReference type="SAM" id="MobiDB-lite"/>
    </source>
</evidence>
<feature type="domain" description="Glutamate/phenylalanine/leucine/valine/L-tryptophan dehydrogenase C-terminal" evidence="4">
    <location>
        <begin position="219"/>
        <end position="278"/>
    </location>
</feature>
<dbReference type="EMBL" id="JASSZA010000006">
    <property type="protein sequence ID" value="KAK2109082.1"/>
    <property type="molecule type" value="Genomic_DNA"/>
</dbReference>
<name>A0ABQ9VIA1_SAGOE</name>